<evidence type="ECO:0000313" key="3">
    <source>
        <dbReference type="Proteomes" id="UP000661918"/>
    </source>
</evidence>
<sequence length="124" mass="13725">MPGVNAFLPRTALVTGLIIAALNVVFGGLEYGFARLPVWFYLAQLLLIPAMLVPMRYFPMAAVTPDFLRRAVYFALGWAVPFAIYKFSLDVLNPLFSPAASLISYLTVIIAFALIMAAVRRPNR</sequence>
<dbReference type="EMBL" id="BMOM01000004">
    <property type="protein sequence ID" value="GGM01201.1"/>
    <property type="molecule type" value="Genomic_DNA"/>
</dbReference>
<feature type="transmembrane region" description="Helical" evidence="1">
    <location>
        <begin position="12"/>
        <end position="33"/>
    </location>
</feature>
<evidence type="ECO:0000313" key="2">
    <source>
        <dbReference type="EMBL" id="GGM01201.1"/>
    </source>
</evidence>
<evidence type="ECO:0000256" key="1">
    <source>
        <dbReference type="SAM" id="Phobius"/>
    </source>
</evidence>
<comment type="caution">
    <text evidence="2">The sequence shown here is derived from an EMBL/GenBank/DDBJ whole genome shotgun (WGS) entry which is preliminary data.</text>
</comment>
<accession>A0ABQ2GKP8</accession>
<feature type="transmembrane region" description="Helical" evidence="1">
    <location>
        <begin position="95"/>
        <end position="119"/>
    </location>
</feature>
<organism evidence="2 3">
    <name type="scientific">Deinococcus aerophilus</name>
    <dbReference type="NCBI Taxonomy" id="522488"/>
    <lineage>
        <taxon>Bacteria</taxon>
        <taxon>Thermotogati</taxon>
        <taxon>Deinococcota</taxon>
        <taxon>Deinococci</taxon>
        <taxon>Deinococcales</taxon>
        <taxon>Deinococcaceae</taxon>
        <taxon>Deinococcus</taxon>
    </lineage>
</organism>
<dbReference type="Proteomes" id="UP000661918">
    <property type="component" value="Unassembled WGS sequence"/>
</dbReference>
<feature type="transmembrane region" description="Helical" evidence="1">
    <location>
        <begin position="71"/>
        <end position="89"/>
    </location>
</feature>
<gene>
    <name evidence="2" type="ORF">GCM10010841_07240</name>
</gene>
<keyword evidence="3" id="KW-1185">Reference proteome</keyword>
<protein>
    <submittedName>
        <fullName evidence="2">Uncharacterized protein</fullName>
    </submittedName>
</protein>
<keyword evidence="1" id="KW-1133">Transmembrane helix</keyword>
<proteinExistence type="predicted"/>
<feature type="transmembrane region" description="Helical" evidence="1">
    <location>
        <begin position="39"/>
        <end position="59"/>
    </location>
</feature>
<keyword evidence="1" id="KW-0812">Transmembrane</keyword>
<reference evidence="3" key="1">
    <citation type="journal article" date="2019" name="Int. J. Syst. Evol. Microbiol.">
        <title>The Global Catalogue of Microorganisms (GCM) 10K type strain sequencing project: providing services to taxonomists for standard genome sequencing and annotation.</title>
        <authorList>
            <consortium name="The Broad Institute Genomics Platform"/>
            <consortium name="The Broad Institute Genome Sequencing Center for Infectious Disease"/>
            <person name="Wu L."/>
            <person name="Ma J."/>
        </authorList>
    </citation>
    <scope>NUCLEOTIDE SEQUENCE [LARGE SCALE GENOMIC DNA]</scope>
    <source>
        <strain evidence="3">JCM 15443</strain>
    </source>
</reference>
<keyword evidence="1" id="KW-0472">Membrane</keyword>
<name>A0ABQ2GKP8_9DEIO</name>